<dbReference type="HAMAP" id="MF_00724">
    <property type="entry name" value="FliE"/>
    <property type="match status" value="1"/>
</dbReference>
<sequence>MTDAISSILSQIRAHEMRARGPLADAPAGNAINPQGLRPEGIGRAGEAAEAGAPGFGATLNNALDNVSRAQRVSGELQAAFEMGDPRADLARVMVAMQQSSVAFKATAEVRNRLVQSYQDVMNMPI</sequence>
<dbReference type="PANTHER" id="PTHR34653:SF1">
    <property type="entry name" value="FLAGELLAR HOOK-BASAL BODY COMPLEX PROTEIN FLIE"/>
    <property type="match status" value="1"/>
</dbReference>
<dbReference type="NCBIfam" id="TIGR00205">
    <property type="entry name" value="fliE"/>
    <property type="match status" value="1"/>
</dbReference>
<dbReference type="OrthoDB" id="8909229at2"/>
<keyword evidence="7" id="KW-0969">Cilium</keyword>
<proteinExistence type="inferred from homology"/>
<evidence type="ECO:0000256" key="5">
    <source>
        <dbReference type="HAMAP-Rule" id="MF_00724"/>
    </source>
</evidence>
<dbReference type="GO" id="GO:0071973">
    <property type="term" value="P:bacterial-type flagellum-dependent cell motility"/>
    <property type="evidence" value="ECO:0007669"/>
    <property type="project" value="InterPro"/>
</dbReference>
<dbReference type="RefSeq" id="WP_036207440.1">
    <property type="nucleotide sequence ID" value="NZ_AVPT01000003.1"/>
</dbReference>
<evidence type="ECO:0000256" key="6">
    <source>
        <dbReference type="SAM" id="MobiDB-lite"/>
    </source>
</evidence>
<dbReference type="PRINTS" id="PR01006">
    <property type="entry name" value="FLGHOOKFLIE"/>
</dbReference>
<name>A0A0A0F7P3_9GAMM</name>
<evidence type="ECO:0000256" key="2">
    <source>
        <dbReference type="ARBA" id="ARBA00009272"/>
    </source>
</evidence>
<dbReference type="InterPro" id="IPR001624">
    <property type="entry name" value="FliE"/>
</dbReference>
<evidence type="ECO:0000256" key="4">
    <source>
        <dbReference type="ARBA" id="ARBA00023143"/>
    </source>
</evidence>
<dbReference type="GO" id="GO:0005198">
    <property type="term" value="F:structural molecule activity"/>
    <property type="evidence" value="ECO:0007669"/>
    <property type="project" value="UniProtKB-UniRule"/>
</dbReference>
<dbReference type="GO" id="GO:0003774">
    <property type="term" value="F:cytoskeletal motor activity"/>
    <property type="evidence" value="ECO:0007669"/>
    <property type="project" value="InterPro"/>
</dbReference>
<organism evidence="7 8">
    <name type="scientific">Lysobacter arseniciresistens ZS79</name>
    <dbReference type="NCBI Taxonomy" id="913325"/>
    <lineage>
        <taxon>Bacteria</taxon>
        <taxon>Pseudomonadati</taxon>
        <taxon>Pseudomonadota</taxon>
        <taxon>Gammaproteobacteria</taxon>
        <taxon>Lysobacterales</taxon>
        <taxon>Lysobacteraceae</taxon>
        <taxon>Novilysobacter</taxon>
    </lineage>
</organism>
<comment type="caution">
    <text evidence="7">The sequence shown here is derived from an EMBL/GenBank/DDBJ whole genome shotgun (WGS) entry which is preliminary data.</text>
</comment>
<dbReference type="Pfam" id="PF02049">
    <property type="entry name" value="FliE"/>
    <property type="match status" value="1"/>
</dbReference>
<dbReference type="AlphaFoldDB" id="A0A0A0F7P3"/>
<gene>
    <name evidence="5" type="primary">fliE</name>
    <name evidence="7" type="ORF">N799_07910</name>
</gene>
<comment type="subcellular location">
    <subcellularLocation>
        <location evidence="1 5">Bacterial flagellum basal body</location>
    </subcellularLocation>
</comment>
<keyword evidence="7" id="KW-0966">Cell projection</keyword>
<evidence type="ECO:0000313" key="8">
    <source>
        <dbReference type="Proteomes" id="UP000029989"/>
    </source>
</evidence>
<dbReference type="STRING" id="913325.N799_07910"/>
<dbReference type="PANTHER" id="PTHR34653">
    <property type="match status" value="1"/>
</dbReference>
<accession>A0A0A0F7P3</accession>
<dbReference type="GO" id="GO:0009425">
    <property type="term" value="C:bacterial-type flagellum basal body"/>
    <property type="evidence" value="ECO:0007669"/>
    <property type="project" value="UniProtKB-SubCell"/>
</dbReference>
<dbReference type="eggNOG" id="COG1677">
    <property type="taxonomic scope" value="Bacteria"/>
</dbReference>
<feature type="region of interest" description="Disordered" evidence="6">
    <location>
        <begin position="24"/>
        <end position="49"/>
    </location>
</feature>
<keyword evidence="8" id="KW-1185">Reference proteome</keyword>
<reference evidence="7 8" key="1">
    <citation type="journal article" date="2015" name="Stand. Genomic Sci.">
        <title>Genomic information of the arsenic-resistant bacterium Lysobacter arseniciresistens type strain ZS79(T) and comparison of Lysobacter draft genomes.</title>
        <authorList>
            <person name="Liu L."/>
            <person name="Zhang S."/>
            <person name="Luo M."/>
            <person name="Wang G."/>
        </authorList>
    </citation>
    <scope>NUCLEOTIDE SEQUENCE [LARGE SCALE GENOMIC DNA]</scope>
    <source>
        <strain evidence="7 8">ZS79</strain>
    </source>
</reference>
<protein>
    <recommendedName>
        <fullName evidence="3 5">Flagellar hook-basal body complex protein FliE</fullName>
    </recommendedName>
</protein>
<keyword evidence="4 5" id="KW-0975">Bacterial flagellum</keyword>
<evidence type="ECO:0000256" key="3">
    <source>
        <dbReference type="ARBA" id="ARBA00018024"/>
    </source>
</evidence>
<evidence type="ECO:0000256" key="1">
    <source>
        <dbReference type="ARBA" id="ARBA00004117"/>
    </source>
</evidence>
<dbReference type="EMBL" id="AVPT01000003">
    <property type="protein sequence ID" value="KGM57357.1"/>
    <property type="molecule type" value="Genomic_DNA"/>
</dbReference>
<comment type="similarity">
    <text evidence="2 5">Belongs to the FliE family.</text>
</comment>
<keyword evidence="7" id="KW-0282">Flagellum</keyword>
<feature type="compositionally biased region" description="Low complexity" evidence="6">
    <location>
        <begin position="40"/>
        <end position="49"/>
    </location>
</feature>
<dbReference type="Proteomes" id="UP000029989">
    <property type="component" value="Unassembled WGS sequence"/>
</dbReference>
<evidence type="ECO:0000313" key="7">
    <source>
        <dbReference type="EMBL" id="KGM57357.1"/>
    </source>
</evidence>